<name>E3E582_PAEPS</name>
<dbReference type="Proteomes" id="UP000006868">
    <property type="component" value="Chromosome"/>
</dbReference>
<dbReference type="EMBL" id="CP002213">
    <property type="protein sequence ID" value="ADO57441.1"/>
    <property type="molecule type" value="Genomic_DNA"/>
</dbReference>
<dbReference type="AlphaFoldDB" id="E3E582"/>
<accession>E3E582</accession>
<organism evidence="1 2">
    <name type="scientific">Paenibacillus polymyxa (strain SC2)</name>
    <name type="common">Bacillus polymyxa</name>
    <dbReference type="NCBI Taxonomy" id="886882"/>
    <lineage>
        <taxon>Bacteria</taxon>
        <taxon>Bacillati</taxon>
        <taxon>Bacillota</taxon>
        <taxon>Bacilli</taxon>
        <taxon>Bacillales</taxon>
        <taxon>Paenibacillaceae</taxon>
        <taxon>Paenibacillus</taxon>
    </lineage>
</organism>
<dbReference type="HOGENOM" id="CLU_2772063_0_0_9"/>
<evidence type="ECO:0000313" key="2">
    <source>
        <dbReference type="Proteomes" id="UP000006868"/>
    </source>
</evidence>
<dbReference type="RefSeq" id="WP_013372028.1">
    <property type="nucleotide sequence ID" value="NC_014622.2"/>
</dbReference>
<protein>
    <submittedName>
        <fullName evidence="1">Uncharacterized protein</fullName>
    </submittedName>
</protein>
<sequence length="69" mass="8415">MYSKIPFFCFFFKPFKPFKALKKATQMSDLYLPMYLEHQMNKGAYLKPEKRNSDRFYSRKRDAKRYAVA</sequence>
<gene>
    <name evidence="1" type="ORF">PPSC2_16315</name>
</gene>
<proteinExistence type="predicted"/>
<dbReference type="PATRIC" id="fig|886882.15.peg.3483"/>
<dbReference type="KEGG" id="ppm:PPSC2_16315"/>
<reference evidence="1 2" key="1">
    <citation type="journal article" date="2011" name="J. Bacteriol.">
        <title>Complete genome sequence of Paenibacillus polymyxa SC2, a strain of plant growth-promoting Rhizobacterium with broad-spectrum antimicrobial activity.</title>
        <authorList>
            <person name="Ma M."/>
            <person name="Wang C."/>
            <person name="Ding Y."/>
            <person name="Li L."/>
            <person name="Shen D."/>
            <person name="Jiang X."/>
            <person name="Guan D."/>
            <person name="Cao F."/>
            <person name="Chen H."/>
            <person name="Feng R."/>
            <person name="Wang X."/>
            <person name="Ge Y."/>
            <person name="Yao L."/>
            <person name="Bing X."/>
            <person name="Yang X."/>
            <person name="Li J."/>
            <person name="Du B."/>
        </authorList>
    </citation>
    <scope>NUCLEOTIDE SEQUENCE [LARGE SCALE GENOMIC DNA]</scope>
    <source>
        <strain evidence="1 2">SC2</strain>
    </source>
</reference>
<evidence type="ECO:0000313" key="1">
    <source>
        <dbReference type="EMBL" id="ADO57441.1"/>
    </source>
</evidence>